<dbReference type="Proteomes" id="UP000694892">
    <property type="component" value="Chromosome 2L"/>
</dbReference>
<dbReference type="AlphaFoldDB" id="A0A974DQH3"/>
<evidence type="ECO:0008006" key="3">
    <source>
        <dbReference type="Google" id="ProtNLM"/>
    </source>
</evidence>
<accession>A0A974DQH3</accession>
<name>A0A974DQH3_XENLA</name>
<gene>
    <name evidence="1" type="ORF">XELAEV_18012523mg</name>
</gene>
<dbReference type="EMBL" id="CM004468">
    <property type="protein sequence ID" value="OCT94842.1"/>
    <property type="molecule type" value="Genomic_DNA"/>
</dbReference>
<sequence>MADLCSRILSHIMRVVCPKNRTLGSMLVRSDLGGKQMRQGVLRPKNNGTFPCLSCNCCSNCQKGDTVYHPLYIVKCPCGYLYVGQTTRMIRERIRERTLLEGQLRLGSAAKVQQIGLLVGVWI</sequence>
<evidence type="ECO:0000313" key="1">
    <source>
        <dbReference type="EMBL" id="OCT94842.1"/>
    </source>
</evidence>
<reference evidence="2" key="1">
    <citation type="journal article" date="2016" name="Nature">
        <title>Genome evolution in the allotetraploid frog Xenopus laevis.</title>
        <authorList>
            <person name="Session A.M."/>
            <person name="Uno Y."/>
            <person name="Kwon T."/>
            <person name="Chapman J.A."/>
            <person name="Toyoda A."/>
            <person name="Takahashi S."/>
            <person name="Fukui A."/>
            <person name="Hikosaka A."/>
            <person name="Suzuki A."/>
            <person name="Kondo M."/>
            <person name="van Heeringen S.J."/>
            <person name="Quigley I."/>
            <person name="Heinz S."/>
            <person name="Ogino H."/>
            <person name="Ochi H."/>
            <person name="Hellsten U."/>
            <person name="Lyons J.B."/>
            <person name="Simakov O."/>
            <person name="Putnam N."/>
            <person name="Stites J."/>
            <person name="Kuroki Y."/>
            <person name="Tanaka T."/>
            <person name="Michiue T."/>
            <person name="Watanabe M."/>
            <person name="Bogdanovic O."/>
            <person name="Lister R."/>
            <person name="Georgiou G."/>
            <person name="Paranjpe S.S."/>
            <person name="van Kruijsbergen I."/>
            <person name="Shu S."/>
            <person name="Carlson J."/>
            <person name="Kinoshita T."/>
            <person name="Ohta Y."/>
            <person name="Mawaribuchi S."/>
            <person name="Jenkins J."/>
            <person name="Grimwood J."/>
            <person name="Schmutz J."/>
            <person name="Mitros T."/>
            <person name="Mozaffari S.V."/>
            <person name="Suzuki Y."/>
            <person name="Haramoto Y."/>
            <person name="Yamamoto T.S."/>
            <person name="Takagi C."/>
            <person name="Heald R."/>
            <person name="Miller K."/>
            <person name="Haudenschild C."/>
            <person name="Kitzman J."/>
            <person name="Nakayama T."/>
            <person name="Izutsu Y."/>
            <person name="Robert J."/>
            <person name="Fortriede J."/>
            <person name="Burns K."/>
            <person name="Lotay V."/>
            <person name="Karimi K."/>
            <person name="Yasuoka Y."/>
            <person name="Dichmann D.S."/>
            <person name="Flajnik M.F."/>
            <person name="Houston D.W."/>
            <person name="Shendure J."/>
            <person name="DuPasquier L."/>
            <person name="Vize P.D."/>
            <person name="Zorn A.M."/>
            <person name="Ito M."/>
            <person name="Marcotte E.M."/>
            <person name="Wallingford J.B."/>
            <person name="Ito Y."/>
            <person name="Asashima M."/>
            <person name="Ueno N."/>
            <person name="Matsuda Y."/>
            <person name="Veenstra G.J."/>
            <person name="Fujiyama A."/>
            <person name="Harland R.M."/>
            <person name="Taira M."/>
            <person name="Rokhsar D.S."/>
        </authorList>
    </citation>
    <scope>NUCLEOTIDE SEQUENCE [LARGE SCALE GENOMIC DNA]</scope>
    <source>
        <strain evidence="2">J</strain>
    </source>
</reference>
<proteinExistence type="predicted"/>
<organism evidence="1 2">
    <name type="scientific">Xenopus laevis</name>
    <name type="common">African clawed frog</name>
    <dbReference type="NCBI Taxonomy" id="8355"/>
    <lineage>
        <taxon>Eukaryota</taxon>
        <taxon>Metazoa</taxon>
        <taxon>Chordata</taxon>
        <taxon>Craniata</taxon>
        <taxon>Vertebrata</taxon>
        <taxon>Euteleostomi</taxon>
        <taxon>Amphibia</taxon>
        <taxon>Batrachia</taxon>
        <taxon>Anura</taxon>
        <taxon>Pipoidea</taxon>
        <taxon>Pipidae</taxon>
        <taxon>Xenopodinae</taxon>
        <taxon>Xenopus</taxon>
        <taxon>Xenopus</taxon>
    </lineage>
</organism>
<evidence type="ECO:0000313" key="2">
    <source>
        <dbReference type="Proteomes" id="UP000694892"/>
    </source>
</evidence>
<protein>
    <recommendedName>
        <fullName evidence="3">GIY-YIG domain-containing protein</fullName>
    </recommendedName>
</protein>